<evidence type="ECO:0000313" key="3">
    <source>
        <dbReference type="Proteomes" id="UP000586042"/>
    </source>
</evidence>
<name>A0A7Y6ICC7_9ACTN</name>
<evidence type="ECO:0000256" key="1">
    <source>
        <dbReference type="SAM" id="MobiDB-lite"/>
    </source>
</evidence>
<protein>
    <submittedName>
        <fullName evidence="2">Uncharacterized protein</fullName>
    </submittedName>
</protein>
<dbReference type="EMBL" id="JABWGN010000012">
    <property type="protein sequence ID" value="NUW35607.1"/>
    <property type="molecule type" value="Genomic_DNA"/>
</dbReference>
<keyword evidence="3" id="KW-1185">Reference proteome</keyword>
<accession>A0A7Y6ICC7</accession>
<gene>
    <name evidence="2" type="ORF">HTZ77_29865</name>
</gene>
<reference evidence="2 3" key="1">
    <citation type="submission" date="2020-06" db="EMBL/GenBank/DDBJ databases">
        <title>Nonomuraea sp. SMC257, a novel actinomycete isolated from soil.</title>
        <authorList>
            <person name="Chanama M."/>
        </authorList>
    </citation>
    <scope>NUCLEOTIDE SEQUENCE [LARGE SCALE GENOMIC DNA]</scope>
    <source>
        <strain evidence="2 3">SMC257</strain>
    </source>
</reference>
<organism evidence="2 3">
    <name type="scientific">Nonomuraea montanisoli</name>
    <dbReference type="NCBI Taxonomy" id="2741721"/>
    <lineage>
        <taxon>Bacteria</taxon>
        <taxon>Bacillati</taxon>
        <taxon>Actinomycetota</taxon>
        <taxon>Actinomycetes</taxon>
        <taxon>Streptosporangiales</taxon>
        <taxon>Streptosporangiaceae</taxon>
        <taxon>Nonomuraea</taxon>
    </lineage>
</organism>
<comment type="caution">
    <text evidence="2">The sequence shown here is derived from an EMBL/GenBank/DDBJ whole genome shotgun (WGS) entry which is preliminary data.</text>
</comment>
<evidence type="ECO:0000313" key="2">
    <source>
        <dbReference type="EMBL" id="NUW35607.1"/>
    </source>
</evidence>
<feature type="region of interest" description="Disordered" evidence="1">
    <location>
        <begin position="1"/>
        <end position="53"/>
    </location>
</feature>
<dbReference type="Proteomes" id="UP000586042">
    <property type="component" value="Unassembled WGS sequence"/>
</dbReference>
<sequence>MDGRTKIADPEAPDAINQRQRPAESEPLLSSAENWTGVAESFANTKGPGWDAQ</sequence>
<dbReference type="RefSeq" id="WP_175593062.1">
    <property type="nucleotide sequence ID" value="NZ_JABWGN010000012.1"/>
</dbReference>
<proteinExistence type="predicted"/>
<dbReference type="AlphaFoldDB" id="A0A7Y6ICC7"/>